<feature type="domain" description="PucR C-terminal helix-turn-helix" evidence="2">
    <location>
        <begin position="468"/>
        <end position="525"/>
    </location>
</feature>
<reference evidence="3 4" key="1">
    <citation type="submission" date="2019-07" db="EMBL/GenBank/DDBJ databases">
        <title>Quadrisphaera sp. strain DD2A genome sequencing and assembly.</title>
        <authorList>
            <person name="Kim I."/>
        </authorList>
    </citation>
    <scope>NUCLEOTIDE SEQUENCE [LARGE SCALE GENOMIC DNA]</scope>
    <source>
        <strain evidence="3 4">DD2A</strain>
    </source>
</reference>
<dbReference type="Gene3D" id="1.10.10.2840">
    <property type="entry name" value="PucR C-terminal helix-turn-helix domain"/>
    <property type="match status" value="1"/>
</dbReference>
<evidence type="ECO:0000313" key="4">
    <source>
        <dbReference type="Proteomes" id="UP000321234"/>
    </source>
</evidence>
<dbReference type="InterPro" id="IPR025736">
    <property type="entry name" value="PucR_C-HTH_dom"/>
</dbReference>
<feature type="domain" description="Purine catabolism PurC-like" evidence="1">
    <location>
        <begin position="28"/>
        <end position="148"/>
    </location>
</feature>
<dbReference type="InterPro" id="IPR012914">
    <property type="entry name" value="PucR_dom"/>
</dbReference>
<sequence length="535" mass="55137">MDAASSTGPLICDAAYAGLVALTLRGALEHPVVSAAAPELLTPGVDLDVPVRWVHSSEIYEIGPLLTGGELLLTTGLGVVGADAGARRHYVRDLAARGLAALAVEVGRSLPALPVEMADEAARRGLPLVVLREVVPFIRISEVLNTLIVDGSTTRLRFSERVTAAVENAQSEERGLAGLLAAVGRLLDRPLVLVSAGGALVSAAGTTDDRTAWQVVDAPTAQQVDVVVRGRRWGAVVAGAAPAATGASDDDVDVALRRLAPALGLELLHGRGAPSRPDQLAARLLADLVEGESPDTDVLVRAGAAGFHPGAGDVVVGVAVDAPESRSGLSLLQAAARTTGGTVLRGRVGAEVLGLFALDRPDPVRVVADAVTAAWRRAGEPPVRAAAGDAVTADRGAAGWRWTLSRARAASSLLSSAPPPPGTAGPVTTARAWALELLLHDAGAPLADLADSTLQGLRRWDARHGSDLVRTVETHLRLGGSPSRTAEELQVGRQAVYQRLARVEELLGHRLDAPEAHAALLVAAAAARLARTPPP</sequence>
<dbReference type="OrthoDB" id="2973014at2"/>
<dbReference type="Pfam" id="PF07905">
    <property type="entry name" value="PucR"/>
    <property type="match status" value="1"/>
</dbReference>
<dbReference type="Pfam" id="PF13556">
    <property type="entry name" value="HTH_30"/>
    <property type="match status" value="1"/>
</dbReference>
<evidence type="ECO:0000259" key="1">
    <source>
        <dbReference type="Pfam" id="PF07905"/>
    </source>
</evidence>
<accession>A0A5C8ZCZ3</accession>
<dbReference type="InterPro" id="IPR042070">
    <property type="entry name" value="PucR_C-HTH_sf"/>
</dbReference>
<dbReference type="PANTHER" id="PTHR33744:SF1">
    <property type="entry name" value="DNA-BINDING TRANSCRIPTIONAL ACTIVATOR ADER"/>
    <property type="match status" value="1"/>
</dbReference>
<keyword evidence="4" id="KW-1185">Reference proteome</keyword>
<name>A0A5C8ZCZ3_9ACTN</name>
<organism evidence="3 4">
    <name type="scientific">Quadrisphaera setariae</name>
    <dbReference type="NCBI Taxonomy" id="2593304"/>
    <lineage>
        <taxon>Bacteria</taxon>
        <taxon>Bacillati</taxon>
        <taxon>Actinomycetota</taxon>
        <taxon>Actinomycetes</taxon>
        <taxon>Kineosporiales</taxon>
        <taxon>Kineosporiaceae</taxon>
        <taxon>Quadrisphaera</taxon>
    </lineage>
</organism>
<comment type="caution">
    <text evidence="3">The sequence shown here is derived from an EMBL/GenBank/DDBJ whole genome shotgun (WGS) entry which is preliminary data.</text>
</comment>
<dbReference type="Proteomes" id="UP000321234">
    <property type="component" value="Unassembled WGS sequence"/>
</dbReference>
<dbReference type="InterPro" id="IPR051448">
    <property type="entry name" value="CdaR-like_regulators"/>
</dbReference>
<evidence type="ECO:0000259" key="2">
    <source>
        <dbReference type="Pfam" id="PF13556"/>
    </source>
</evidence>
<dbReference type="EMBL" id="VKAC01000007">
    <property type="protein sequence ID" value="TXR55677.1"/>
    <property type="molecule type" value="Genomic_DNA"/>
</dbReference>
<gene>
    <name evidence="3" type="ORF">FMM08_12610</name>
</gene>
<proteinExistence type="predicted"/>
<evidence type="ECO:0000313" key="3">
    <source>
        <dbReference type="EMBL" id="TXR55677.1"/>
    </source>
</evidence>
<dbReference type="AlphaFoldDB" id="A0A5C8ZCZ3"/>
<protein>
    <submittedName>
        <fullName evidence="3">PucR family transcriptional regulator</fullName>
    </submittedName>
</protein>
<dbReference type="PANTHER" id="PTHR33744">
    <property type="entry name" value="CARBOHYDRATE DIACID REGULATOR"/>
    <property type="match status" value="1"/>
</dbReference>